<accession>A0A521EC36</accession>
<dbReference type="Pfam" id="PF00728">
    <property type="entry name" value="Glyco_hydro_20"/>
    <property type="match status" value="1"/>
</dbReference>
<dbReference type="PANTHER" id="PTHR22600">
    <property type="entry name" value="BETA-HEXOSAMINIDASE"/>
    <property type="match status" value="1"/>
</dbReference>
<dbReference type="Proteomes" id="UP000319040">
    <property type="component" value="Unassembled WGS sequence"/>
</dbReference>
<dbReference type="EC" id="3.2.1.52" evidence="3"/>
<dbReference type="InterPro" id="IPR015883">
    <property type="entry name" value="Glyco_hydro_20_cat"/>
</dbReference>
<evidence type="ECO:0000256" key="6">
    <source>
        <dbReference type="PIRSR" id="PIRSR625705-1"/>
    </source>
</evidence>
<dbReference type="Pfam" id="PF13290">
    <property type="entry name" value="CHB_HEX_C_1"/>
    <property type="match status" value="1"/>
</dbReference>
<dbReference type="PANTHER" id="PTHR22600:SF57">
    <property type="entry name" value="BETA-N-ACETYLHEXOSAMINIDASE"/>
    <property type="match status" value="1"/>
</dbReference>
<dbReference type="AlphaFoldDB" id="A0A521EC36"/>
<name>A0A521EC36_SACCC</name>
<sequence length="736" mass="83231">MKKRTLFCVLLLSIVLLPVDAKSIDVIPRPVKMTENGQMFNLARGTSILYSPGLKQQAELLLSALSPAAGWDLQVSEAGKVKSNVIFLKLDKTGDIKSEGYKLSVTGKNIVITAVDGAGAFYGVQTLLQLLPVEIFNKQRQKNVTWNVPGVEISDAPSYPWRGMMLDVSRYFFEKDYVLRFIDMMAMYKLNVLHFHLIDDAGWRLEIKKYPKLTSVGAWRGEGKDRIGGYYTQEDIRDIVAYASARNVEVIPEIELPAHVLSAIAAYPHLSCTGKQHEVPTQHFISRDLYCAGKESTYEFLQDVFDEAVTLFPSKYVHIGGDEAVYDRWKVCEHCQKRKQELGLETEKELRVYMNKRIQKMLAGHGKIVVGWDEIIEEGLTDKAVGMIWHDKSKAMAGTAAGHDVVMALTGHTYFDFPESAIPGEVQAATWLPPISLKQAYEWDPMIAGLEPRFRDQVLGVNGCLWSDQFIHGPKLPRINAINENRAEKYMDYLTFPRMAALAEVGWTPQELRSWEEFEDNMRTHYQRYDQAGYGYRIPQPKLISKEEKNGGFEITLENRVEGAHLRYAIDGVPANVHSTVYTKPLHVENIHDFQAITVVNRRQFSLPLYFPKKYEGFEKYGELLAEWTPKDIRGITFGSFEMNATGKINKNAAYEITFIFTGGAYRLDIESVEVFKNGNKIAEDVHSGFTGSASQNNVYKFDIDEYETGAAFTIKARVRGDLGNDSHGAVFIKAK</sequence>
<comment type="similarity">
    <text evidence="2">Belongs to the glycosyl hydrolase 20 family.</text>
</comment>
<evidence type="ECO:0000259" key="9">
    <source>
        <dbReference type="Pfam" id="PF02838"/>
    </source>
</evidence>
<dbReference type="SUPFAM" id="SSF55545">
    <property type="entry name" value="beta-N-acetylhexosaminidase-like domain"/>
    <property type="match status" value="1"/>
</dbReference>
<dbReference type="InterPro" id="IPR017853">
    <property type="entry name" value="GH"/>
</dbReference>
<evidence type="ECO:0000256" key="1">
    <source>
        <dbReference type="ARBA" id="ARBA00001231"/>
    </source>
</evidence>
<feature type="active site" description="Proton donor" evidence="6">
    <location>
        <position position="323"/>
    </location>
</feature>
<protein>
    <recommendedName>
        <fullName evidence="3">beta-N-acetylhexosaminidase</fullName>
        <ecNumber evidence="3">3.2.1.52</ecNumber>
    </recommendedName>
</protein>
<feature type="signal peptide" evidence="7">
    <location>
        <begin position="1"/>
        <end position="21"/>
    </location>
</feature>
<evidence type="ECO:0000256" key="5">
    <source>
        <dbReference type="ARBA" id="ARBA00023295"/>
    </source>
</evidence>
<feature type="domain" description="Beta-hexosaminidase bacterial type N-terminal" evidence="9">
    <location>
        <begin position="24"/>
        <end position="156"/>
    </location>
</feature>
<keyword evidence="4" id="KW-0378">Hydrolase</keyword>
<dbReference type="EMBL" id="FXTB01000008">
    <property type="protein sequence ID" value="SMO81352.1"/>
    <property type="molecule type" value="Genomic_DNA"/>
</dbReference>
<dbReference type="GO" id="GO:0004563">
    <property type="term" value="F:beta-N-acetylhexosaminidase activity"/>
    <property type="evidence" value="ECO:0007669"/>
    <property type="project" value="UniProtKB-EC"/>
</dbReference>
<dbReference type="Gene3D" id="3.20.20.80">
    <property type="entry name" value="Glycosidases"/>
    <property type="match status" value="1"/>
</dbReference>
<dbReference type="InterPro" id="IPR059177">
    <property type="entry name" value="GH29D-like_dom"/>
</dbReference>
<evidence type="ECO:0000256" key="3">
    <source>
        <dbReference type="ARBA" id="ARBA00012663"/>
    </source>
</evidence>
<feature type="domain" description="GH29D-like beta-sandwich" evidence="10">
    <location>
        <begin position="552"/>
        <end position="602"/>
    </location>
</feature>
<dbReference type="InterPro" id="IPR015882">
    <property type="entry name" value="HEX_bac_N"/>
</dbReference>
<dbReference type="GO" id="GO:0030203">
    <property type="term" value="P:glycosaminoglycan metabolic process"/>
    <property type="evidence" value="ECO:0007669"/>
    <property type="project" value="TreeGrafter"/>
</dbReference>
<organism evidence="11 12">
    <name type="scientific">Saccharicrinis carchari</name>
    <dbReference type="NCBI Taxonomy" id="1168039"/>
    <lineage>
        <taxon>Bacteria</taxon>
        <taxon>Pseudomonadati</taxon>
        <taxon>Bacteroidota</taxon>
        <taxon>Bacteroidia</taxon>
        <taxon>Marinilabiliales</taxon>
        <taxon>Marinilabiliaceae</taxon>
        <taxon>Saccharicrinis</taxon>
    </lineage>
</organism>
<dbReference type="InterPro" id="IPR029018">
    <property type="entry name" value="Hex-like_dom2"/>
</dbReference>
<evidence type="ECO:0000313" key="12">
    <source>
        <dbReference type="Proteomes" id="UP000319040"/>
    </source>
</evidence>
<dbReference type="GO" id="GO:0005975">
    <property type="term" value="P:carbohydrate metabolic process"/>
    <property type="evidence" value="ECO:0007669"/>
    <property type="project" value="InterPro"/>
</dbReference>
<dbReference type="OrthoDB" id="1090159at2"/>
<dbReference type="SUPFAM" id="SSF51445">
    <property type="entry name" value="(Trans)glycosidases"/>
    <property type="match status" value="1"/>
</dbReference>
<reference evidence="11 12" key="1">
    <citation type="submission" date="2017-05" db="EMBL/GenBank/DDBJ databases">
        <authorList>
            <person name="Varghese N."/>
            <person name="Submissions S."/>
        </authorList>
    </citation>
    <scope>NUCLEOTIDE SEQUENCE [LARGE SCALE GENOMIC DNA]</scope>
    <source>
        <strain evidence="11 12">DSM 27040</strain>
    </source>
</reference>
<evidence type="ECO:0000256" key="4">
    <source>
        <dbReference type="ARBA" id="ARBA00022801"/>
    </source>
</evidence>
<evidence type="ECO:0000256" key="2">
    <source>
        <dbReference type="ARBA" id="ARBA00006285"/>
    </source>
</evidence>
<keyword evidence="7" id="KW-0732">Signal</keyword>
<comment type="catalytic activity">
    <reaction evidence="1">
        <text>Hydrolysis of terminal non-reducing N-acetyl-D-hexosamine residues in N-acetyl-beta-D-hexosaminides.</text>
        <dbReference type="EC" id="3.2.1.52"/>
    </reaction>
</comment>
<feature type="chain" id="PRO_5021997600" description="beta-N-acetylhexosaminidase" evidence="7">
    <location>
        <begin position="22"/>
        <end position="736"/>
    </location>
</feature>
<evidence type="ECO:0000256" key="7">
    <source>
        <dbReference type="SAM" id="SignalP"/>
    </source>
</evidence>
<keyword evidence="12" id="KW-1185">Reference proteome</keyword>
<dbReference type="Gene3D" id="3.30.379.10">
    <property type="entry name" value="Chitobiase/beta-hexosaminidase domain 2-like"/>
    <property type="match status" value="1"/>
</dbReference>
<feature type="domain" description="Glycoside hydrolase family 20 catalytic" evidence="8">
    <location>
        <begin position="159"/>
        <end position="509"/>
    </location>
</feature>
<evidence type="ECO:0000313" key="11">
    <source>
        <dbReference type="EMBL" id="SMO81352.1"/>
    </source>
</evidence>
<dbReference type="GO" id="GO:0016020">
    <property type="term" value="C:membrane"/>
    <property type="evidence" value="ECO:0007669"/>
    <property type="project" value="TreeGrafter"/>
</dbReference>
<dbReference type="InterPro" id="IPR025705">
    <property type="entry name" value="Beta_hexosaminidase_sua/sub"/>
</dbReference>
<proteinExistence type="inferred from homology"/>
<dbReference type="RefSeq" id="WP_142534160.1">
    <property type="nucleotide sequence ID" value="NZ_FXTB01000008.1"/>
</dbReference>
<evidence type="ECO:0000259" key="8">
    <source>
        <dbReference type="Pfam" id="PF00728"/>
    </source>
</evidence>
<dbReference type="PRINTS" id="PR00738">
    <property type="entry name" value="GLHYDRLASE20"/>
</dbReference>
<gene>
    <name evidence="11" type="ORF">SAMN06265379_108113</name>
</gene>
<dbReference type="CDD" id="cd06563">
    <property type="entry name" value="GH20_chitobiase-like"/>
    <property type="match status" value="1"/>
</dbReference>
<dbReference type="Pfam" id="PF02838">
    <property type="entry name" value="Glyco_hydro_20b"/>
    <property type="match status" value="1"/>
</dbReference>
<evidence type="ECO:0000259" key="10">
    <source>
        <dbReference type="Pfam" id="PF13290"/>
    </source>
</evidence>
<keyword evidence="5" id="KW-0326">Glycosidase</keyword>